<organism evidence="2 3">
    <name type="scientific">Hydra vulgaris</name>
    <name type="common">Hydra</name>
    <name type="synonym">Hydra attenuata</name>
    <dbReference type="NCBI Taxonomy" id="6087"/>
    <lineage>
        <taxon>Eukaryota</taxon>
        <taxon>Metazoa</taxon>
        <taxon>Cnidaria</taxon>
        <taxon>Hydrozoa</taxon>
        <taxon>Hydroidolina</taxon>
        <taxon>Anthoathecata</taxon>
        <taxon>Aplanulata</taxon>
        <taxon>Hydridae</taxon>
        <taxon>Hydra</taxon>
    </lineage>
</organism>
<keyword evidence="1" id="KW-0175">Coiled coil</keyword>
<reference evidence="2 3" key="1">
    <citation type="submission" date="2025-05" db="UniProtKB">
        <authorList>
            <consortium name="RefSeq"/>
        </authorList>
    </citation>
    <scope>NUCLEOTIDE SEQUENCE [LARGE SCALE GENOMIC DNA]</scope>
</reference>
<keyword evidence="2" id="KW-1185">Reference proteome</keyword>
<evidence type="ECO:0000256" key="1">
    <source>
        <dbReference type="SAM" id="Coils"/>
    </source>
</evidence>
<evidence type="ECO:0000313" key="2">
    <source>
        <dbReference type="Proteomes" id="UP001652625"/>
    </source>
</evidence>
<evidence type="ECO:0000313" key="5">
    <source>
        <dbReference type="RefSeq" id="XP_065646783.1"/>
    </source>
</evidence>
<feature type="coiled-coil region" evidence="1">
    <location>
        <begin position="22"/>
        <end position="123"/>
    </location>
</feature>
<sequence>MQKNEFTFEEMKKEFILMDEEIKEKNLKIVELKNELAQKVKALDEKEEAVVKMIEQTEELHENLAELDARFERSEKMNLQLKEEKEEAREAVEKELQELKRIAKTSEDALNDLRNNFKQFIERAVEPVTNYLQKNKGSKIPIKKTKGYRLLKTIEIDLQKILNDVTSNAV</sequence>
<evidence type="ECO:0000313" key="6">
    <source>
        <dbReference type="RefSeq" id="XP_065646784.1"/>
    </source>
</evidence>
<protein>
    <submittedName>
        <fullName evidence="3 4">Ribonuclease Y isoform X3</fullName>
    </submittedName>
</protein>
<dbReference type="GeneID" id="100197507"/>
<dbReference type="RefSeq" id="XP_065646784.1">
    <property type="nucleotide sequence ID" value="XM_065790712.1"/>
</dbReference>
<dbReference type="Proteomes" id="UP001652625">
    <property type="component" value="Chromosome 02"/>
</dbReference>
<dbReference type="RefSeq" id="XP_065646781.1">
    <property type="nucleotide sequence ID" value="XM_065790709.1"/>
</dbReference>
<proteinExistence type="predicted"/>
<gene>
    <name evidence="3 4 5 6" type="primary">LOC100197507</name>
</gene>
<dbReference type="RefSeq" id="XP_065646783.1">
    <property type="nucleotide sequence ID" value="XM_065790711.1"/>
</dbReference>
<evidence type="ECO:0000313" key="4">
    <source>
        <dbReference type="RefSeq" id="XP_065646782.1"/>
    </source>
</evidence>
<dbReference type="RefSeq" id="XP_065646782.1">
    <property type="nucleotide sequence ID" value="XM_065790710.1"/>
</dbReference>
<evidence type="ECO:0000313" key="3">
    <source>
        <dbReference type="RefSeq" id="XP_065646781.1"/>
    </source>
</evidence>
<accession>A0ABM4BCW7</accession>
<name>A0ABM4BCW7_HYDVU</name>